<dbReference type="KEGG" id="ehx:EMIHUDRAFT_463419"/>
<dbReference type="AlphaFoldDB" id="A0A0D3JQK9"/>
<accession>A0A0D3JQK9</accession>
<reference evidence="2" key="2">
    <citation type="submission" date="2024-10" db="UniProtKB">
        <authorList>
            <consortium name="EnsemblProtists"/>
        </authorList>
    </citation>
    <scope>IDENTIFICATION</scope>
</reference>
<dbReference type="GeneID" id="17271340"/>
<proteinExistence type="predicted"/>
<reference evidence="3" key="1">
    <citation type="journal article" date="2013" name="Nature">
        <title>Pan genome of the phytoplankton Emiliania underpins its global distribution.</title>
        <authorList>
            <person name="Read B.A."/>
            <person name="Kegel J."/>
            <person name="Klute M.J."/>
            <person name="Kuo A."/>
            <person name="Lefebvre S.C."/>
            <person name="Maumus F."/>
            <person name="Mayer C."/>
            <person name="Miller J."/>
            <person name="Monier A."/>
            <person name="Salamov A."/>
            <person name="Young J."/>
            <person name="Aguilar M."/>
            <person name="Claverie J.M."/>
            <person name="Frickenhaus S."/>
            <person name="Gonzalez K."/>
            <person name="Herman E.K."/>
            <person name="Lin Y.C."/>
            <person name="Napier J."/>
            <person name="Ogata H."/>
            <person name="Sarno A.F."/>
            <person name="Shmutz J."/>
            <person name="Schroeder D."/>
            <person name="de Vargas C."/>
            <person name="Verret F."/>
            <person name="von Dassow P."/>
            <person name="Valentin K."/>
            <person name="Van de Peer Y."/>
            <person name="Wheeler G."/>
            <person name="Dacks J.B."/>
            <person name="Delwiche C.F."/>
            <person name="Dyhrman S.T."/>
            <person name="Glockner G."/>
            <person name="John U."/>
            <person name="Richards T."/>
            <person name="Worden A.Z."/>
            <person name="Zhang X."/>
            <person name="Grigoriev I.V."/>
            <person name="Allen A.E."/>
            <person name="Bidle K."/>
            <person name="Borodovsky M."/>
            <person name="Bowler C."/>
            <person name="Brownlee C."/>
            <person name="Cock J.M."/>
            <person name="Elias M."/>
            <person name="Gladyshev V.N."/>
            <person name="Groth M."/>
            <person name="Guda C."/>
            <person name="Hadaegh A."/>
            <person name="Iglesias-Rodriguez M.D."/>
            <person name="Jenkins J."/>
            <person name="Jones B.M."/>
            <person name="Lawson T."/>
            <person name="Leese F."/>
            <person name="Lindquist E."/>
            <person name="Lobanov A."/>
            <person name="Lomsadze A."/>
            <person name="Malik S.B."/>
            <person name="Marsh M.E."/>
            <person name="Mackinder L."/>
            <person name="Mock T."/>
            <person name="Mueller-Roeber B."/>
            <person name="Pagarete A."/>
            <person name="Parker M."/>
            <person name="Probert I."/>
            <person name="Quesneville H."/>
            <person name="Raines C."/>
            <person name="Rensing S.A."/>
            <person name="Riano-Pachon D.M."/>
            <person name="Richier S."/>
            <person name="Rokitta S."/>
            <person name="Shiraiwa Y."/>
            <person name="Soanes D.M."/>
            <person name="van der Giezen M."/>
            <person name="Wahlund T.M."/>
            <person name="Williams B."/>
            <person name="Wilson W."/>
            <person name="Wolfe G."/>
            <person name="Wurch L.L."/>
        </authorList>
    </citation>
    <scope>NUCLEOTIDE SEQUENCE</scope>
</reference>
<dbReference type="RefSeq" id="XP_005778223.1">
    <property type="nucleotide sequence ID" value="XM_005778166.1"/>
</dbReference>
<keyword evidence="3" id="KW-1185">Reference proteome</keyword>
<evidence type="ECO:0000313" key="3">
    <source>
        <dbReference type="Proteomes" id="UP000013827"/>
    </source>
</evidence>
<evidence type="ECO:0000313" key="2">
    <source>
        <dbReference type="EnsemblProtists" id="EOD25794"/>
    </source>
</evidence>
<feature type="chain" id="PRO_5044291513" evidence="1">
    <location>
        <begin position="19"/>
        <end position="297"/>
    </location>
</feature>
<organism evidence="2 3">
    <name type="scientific">Emiliania huxleyi (strain CCMP1516)</name>
    <dbReference type="NCBI Taxonomy" id="280463"/>
    <lineage>
        <taxon>Eukaryota</taxon>
        <taxon>Haptista</taxon>
        <taxon>Haptophyta</taxon>
        <taxon>Prymnesiophyceae</taxon>
        <taxon>Isochrysidales</taxon>
        <taxon>Noelaerhabdaceae</taxon>
        <taxon>Emiliania</taxon>
    </lineage>
</organism>
<name>A0A0D3JQK9_EMIH1</name>
<feature type="signal peptide" evidence="1">
    <location>
        <begin position="1"/>
        <end position="18"/>
    </location>
</feature>
<evidence type="ECO:0000256" key="1">
    <source>
        <dbReference type="SAM" id="SignalP"/>
    </source>
</evidence>
<dbReference type="PaxDb" id="2903-EOD25794"/>
<dbReference type="Proteomes" id="UP000013827">
    <property type="component" value="Unassembled WGS sequence"/>
</dbReference>
<protein>
    <submittedName>
        <fullName evidence="2">Uncharacterized protein</fullName>
    </submittedName>
</protein>
<dbReference type="HOGENOM" id="CLU_068167_1_0_1"/>
<dbReference type="eggNOG" id="ENOG502SHPM">
    <property type="taxonomic scope" value="Eukaryota"/>
</dbReference>
<dbReference type="InterPro" id="IPR057491">
    <property type="entry name" value="DiatomPyrShell"/>
</dbReference>
<keyword evidence="1" id="KW-0732">Signal</keyword>
<sequence length="297" mass="31478">MQALFGLLAISAAAVVHVGTLRQGHSARSFSPRMQFGSHQSGAAPATPWSIKSVSPDGALVQRVEGKTRKTWKFSDLSKDRVQVALASEGRPINSDVQLWLGPDWTPFTLKAYTEDGKIRPIMTVVGTRNKAAMVEVRNVGEFEFPFSAAANYAQGAMATVPVDLPACTPGERVDGGALRSFSLDSATEQVEVVLKTDGRQLNARIELLNGPNNAKQTYEVFTNNGDLNSLCVAFHTPDPATTVRIVNCAPVEFPCQIHIKESGPGGAASPQALAAAVAVPGAARAQAAQVDGPTMR</sequence>
<dbReference type="Pfam" id="PF25192">
    <property type="entry name" value="DiatomPyrShell"/>
    <property type="match status" value="1"/>
</dbReference>
<dbReference type="EnsemblProtists" id="EOD25794">
    <property type="protein sequence ID" value="EOD25794"/>
    <property type="gene ID" value="EMIHUDRAFT_463419"/>
</dbReference>